<sequence length="253" mass="28459">MKAASCVLKSSQLRTRIEKQSPSSPLTISQRIIFGGPSEIYEDGYDYHPSLVQIGSGEHAAHNEDYNAYAGLGGGVAFAQEMPEEAQRVLTYNALEDMREAWERDGVGARRQAGAMGSLWVEDEDEGEYDDEFDKVDEADVRRGHQIFLGSSLRQRNRGVTDVALEESLWDDLAEENELPDHRRGYQCAEPALFSEHRYANSWDNDNEDEEDGGRVFVMDRDGEHLAPCGDDEEYGCRDIYEGAAAYDLEDDE</sequence>
<dbReference type="Proteomes" id="UP000091956">
    <property type="component" value="Unassembled WGS sequence"/>
</dbReference>
<dbReference type="RefSeq" id="XP_018127385.1">
    <property type="nucleotide sequence ID" value="XM_018277504.1"/>
</dbReference>
<protein>
    <submittedName>
        <fullName evidence="1">Uncharacterized protein</fullName>
    </submittedName>
</protein>
<evidence type="ECO:0000313" key="2">
    <source>
        <dbReference type="Proteomes" id="UP000091956"/>
    </source>
</evidence>
<reference evidence="1 2" key="1">
    <citation type="submission" date="2016-03" db="EMBL/GenBank/DDBJ databases">
        <title>Comparative genomics of Pseudogymnoascus destructans, the fungus causing white-nose syndrome of bats.</title>
        <authorList>
            <person name="Palmer J.M."/>
            <person name="Drees K.P."/>
            <person name="Foster J.T."/>
            <person name="Lindner D.L."/>
        </authorList>
    </citation>
    <scope>NUCLEOTIDE SEQUENCE [LARGE SCALE GENOMIC DNA]</scope>
    <source>
        <strain evidence="1 2">UAMH 10579</strain>
    </source>
</reference>
<accession>A0A1B8GCW4</accession>
<proteinExistence type="predicted"/>
<evidence type="ECO:0000313" key="1">
    <source>
        <dbReference type="EMBL" id="OBT93652.1"/>
    </source>
</evidence>
<dbReference type="AlphaFoldDB" id="A0A1B8GCW4"/>
<keyword evidence="2" id="KW-1185">Reference proteome</keyword>
<reference evidence="2" key="2">
    <citation type="journal article" date="2018" name="Nat. Commun.">
        <title>Extreme sensitivity to ultraviolet light in the fungal pathogen causing white-nose syndrome of bats.</title>
        <authorList>
            <person name="Palmer J.M."/>
            <person name="Drees K.P."/>
            <person name="Foster J.T."/>
            <person name="Lindner D.L."/>
        </authorList>
    </citation>
    <scope>NUCLEOTIDE SEQUENCE [LARGE SCALE GENOMIC DNA]</scope>
    <source>
        <strain evidence="2">UAMH 10579</strain>
    </source>
</reference>
<organism evidence="1 2">
    <name type="scientific">Pseudogymnoascus verrucosus</name>
    <dbReference type="NCBI Taxonomy" id="342668"/>
    <lineage>
        <taxon>Eukaryota</taxon>
        <taxon>Fungi</taxon>
        <taxon>Dikarya</taxon>
        <taxon>Ascomycota</taxon>
        <taxon>Pezizomycotina</taxon>
        <taxon>Leotiomycetes</taxon>
        <taxon>Thelebolales</taxon>
        <taxon>Thelebolaceae</taxon>
        <taxon>Pseudogymnoascus</taxon>
    </lineage>
</organism>
<dbReference type="GeneID" id="28841462"/>
<dbReference type="EMBL" id="KV460251">
    <property type="protein sequence ID" value="OBT93652.1"/>
    <property type="molecule type" value="Genomic_DNA"/>
</dbReference>
<gene>
    <name evidence="1" type="ORF">VE01_08076</name>
</gene>
<name>A0A1B8GCW4_9PEZI</name>
<dbReference type="OrthoDB" id="10494598at2759"/>